<evidence type="ECO:0000313" key="3">
    <source>
        <dbReference type="Proteomes" id="UP000275078"/>
    </source>
</evidence>
<feature type="compositionally biased region" description="Acidic residues" evidence="1">
    <location>
        <begin position="1047"/>
        <end position="1057"/>
    </location>
</feature>
<dbReference type="Proteomes" id="UP000275078">
    <property type="component" value="Unassembled WGS sequence"/>
</dbReference>
<feature type="compositionally biased region" description="Acidic residues" evidence="1">
    <location>
        <begin position="292"/>
        <end position="318"/>
    </location>
</feature>
<sequence>MEPQSQKTVRKQKVNRAKRFLLKHIQSTLPNLPDVTSIDDIYLRPERVDCELGYRWRFSNGYNLPQYSTGKYKDLYSFSQVDRDELKEAVEKGWMRAVSFSEDDSAGETGNDGQRRREYTLQSEGSSIWDYSDLTDVDDIAASEDKDEDEEEDEDEMDMESDYGEEYIGNGRRRTRTRQKSSSPEARSLPDEVTTSRPRDYRKERSKQTKNLLLRHLKATLPKIAANYTEENVQLGWNKGKPPEYRWKLSNGYKLPRFNGYRHKYIYDFTADEHMAIRKAIAEGWMKAVERTEDDSDNSSTSSEDEDEMDVDDSEGEEEQKAEQGFEKLFDIESLVEGDGAGLPRRVGADLRATQSRAVLLKHLRATLPCLSKHLNTVKDVQLPFDCSSESAPPYFWVFTGGYQLPKKTRTKRGRTFREFRPFMEWSIKDHADMKEAIENGWMRAVKNPTFVDNAAIEGGKNDHPGTSATPESDADDLPLVNTLKLRTQRTEKTRSILLQHIRDSAPAIAGELASMEDLKQYSPRFNLVLRNGYQLPGQNGSANIDKLLARDKLLSREKMLDWTIAEHNEMREAIRNGSMELKPASYEAFWNLFPSPQRDAVHGPQGAAQLQSLTNPASVMREGADFSRETDGIPQAPQPPQNDVFGAEECVYFEAGQSNSDVSDCGKTLVGSEHEDGEEQGDVRGQADAVKDSQQQPRSEFTPPLTPECEASQTASADGPHAEKRDCPTAVQKAAQLVTNFATSVLAHTEIRTAAILESKGLSNGTVPTYDGESLLDNEPMEIDLKAESPVCTSLSSIVPASDPSPEDKSKDGACSAYGAYTPEVTQPIPSASNKAASPCAPSTRVAEPEQASNMELSGTAESADVDHSSFASTPVMDSPPSRRSRSGSGSSRNSGSSKLTSVETKSSKSDSTKFSSSKSSSKSKSSKSRTRKSKSNAGVSKLEKKLSKTQYRLGETESLLAEAISTAKMEKKERKNLVSLWSQERQYLISQLEQKEKERIMLMEEKEAMDKEMRRSKKAWKAKERKLKGKIAKWKQVGKEKNQAEDEPEIKEEDE</sequence>
<feature type="compositionally biased region" description="Polar residues" evidence="1">
    <location>
        <begin position="852"/>
        <end position="862"/>
    </location>
</feature>
<dbReference type="PANTHER" id="PTHR13275">
    <property type="entry name" value="YL-1 PROTEIN TRANSCRIPTION FACTOR-LIKE 1"/>
    <property type="match status" value="1"/>
</dbReference>
<feature type="compositionally biased region" description="Basic and acidic residues" evidence="1">
    <location>
        <begin position="197"/>
        <end position="207"/>
    </location>
</feature>
<protein>
    <submittedName>
        <fullName evidence="2">Uncharacterized protein</fullName>
    </submittedName>
</protein>
<accession>A0A3N4I2V0</accession>
<feature type="compositionally biased region" description="Low complexity" evidence="1">
    <location>
        <begin position="914"/>
        <end position="925"/>
    </location>
</feature>
<feature type="region of interest" description="Disordered" evidence="1">
    <location>
        <begin position="101"/>
        <end position="122"/>
    </location>
</feature>
<feature type="region of interest" description="Disordered" evidence="1">
    <location>
        <begin position="797"/>
        <end position="816"/>
    </location>
</feature>
<feature type="compositionally biased region" description="Low complexity" evidence="1">
    <location>
        <begin position="880"/>
        <end position="899"/>
    </location>
</feature>
<reference evidence="2 3" key="1">
    <citation type="journal article" date="2018" name="Nat. Ecol. Evol.">
        <title>Pezizomycetes genomes reveal the molecular basis of ectomycorrhizal truffle lifestyle.</title>
        <authorList>
            <person name="Murat C."/>
            <person name="Payen T."/>
            <person name="Noel B."/>
            <person name="Kuo A."/>
            <person name="Morin E."/>
            <person name="Chen J."/>
            <person name="Kohler A."/>
            <person name="Krizsan K."/>
            <person name="Balestrini R."/>
            <person name="Da Silva C."/>
            <person name="Montanini B."/>
            <person name="Hainaut M."/>
            <person name="Levati E."/>
            <person name="Barry K.W."/>
            <person name="Belfiori B."/>
            <person name="Cichocki N."/>
            <person name="Clum A."/>
            <person name="Dockter R.B."/>
            <person name="Fauchery L."/>
            <person name="Guy J."/>
            <person name="Iotti M."/>
            <person name="Le Tacon F."/>
            <person name="Lindquist E.A."/>
            <person name="Lipzen A."/>
            <person name="Malagnac F."/>
            <person name="Mello A."/>
            <person name="Molinier V."/>
            <person name="Miyauchi S."/>
            <person name="Poulain J."/>
            <person name="Riccioni C."/>
            <person name="Rubini A."/>
            <person name="Sitrit Y."/>
            <person name="Splivallo R."/>
            <person name="Traeger S."/>
            <person name="Wang M."/>
            <person name="Zifcakova L."/>
            <person name="Wipf D."/>
            <person name="Zambonelli A."/>
            <person name="Paolocci F."/>
            <person name="Nowrousian M."/>
            <person name="Ottonello S."/>
            <person name="Baldrian P."/>
            <person name="Spatafora J.W."/>
            <person name="Henrissat B."/>
            <person name="Nagy L.G."/>
            <person name="Aury J.M."/>
            <person name="Wincker P."/>
            <person name="Grigoriev I.V."/>
            <person name="Bonfante P."/>
            <person name="Martin F.M."/>
        </authorList>
    </citation>
    <scope>NUCLEOTIDE SEQUENCE [LARGE SCALE GENOMIC DNA]</scope>
    <source>
        <strain evidence="2 3">RN42</strain>
    </source>
</reference>
<evidence type="ECO:0000313" key="2">
    <source>
        <dbReference type="EMBL" id="RPA80423.1"/>
    </source>
</evidence>
<gene>
    <name evidence="2" type="ORF">BJ508DRAFT_129299</name>
</gene>
<feature type="region of interest" description="Disordered" evidence="1">
    <location>
        <begin position="660"/>
        <end position="729"/>
    </location>
</feature>
<organism evidence="2 3">
    <name type="scientific">Ascobolus immersus RN42</name>
    <dbReference type="NCBI Taxonomy" id="1160509"/>
    <lineage>
        <taxon>Eukaryota</taxon>
        <taxon>Fungi</taxon>
        <taxon>Dikarya</taxon>
        <taxon>Ascomycota</taxon>
        <taxon>Pezizomycotina</taxon>
        <taxon>Pezizomycetes</taxon>
        <taxon>Pezizales</taxon>
        <taxon>Ascobolaceae</taxon>
        <taxon>Ascobolus</taxon>
    </lineage>
</organism>
<dbReference type="GO" id="GO:0005634">
    <property type="term" value="C:nucleus"/>
    <property type="evidence" value="ECO:0007669"/>
    <property type="project" value="TreeGrafter"/>
</dbReference>
<dbReference type="AlphaFoldDB" id="A0A3N4I2V0"/>
<feature type="region of interest" description="Disordered" evidence="1">
    <location>
        <begin position="142"/>
        <end position="208"/>
    </location>
</feature>
<name>A0A3N4I2V0_ASCIM</name>
<keyword evidence="3" id="KW-1185">Reference proteome</keyword>
<feature type="compositionally biased region" description="Polar residues" evidence="1">
    <location>
        <begin position="825"/>
        <end position="837"/>
    </location>
</feature>
<proteinExistence type="predicted"/>
<feature type="region of interest" description="Disordered" evidence="1">
    <location>
        <begin position="291"/>
        <end position="323"/>
    </location>
</feature>
<feature type="compositionally biased region" description="Basic residues" evidence="1">
    <location>
        <begin position="926"/>
        <end position="936"/>
    </location>
</feature>
<feature type="region of interest" description="Disordered" evidence="1">
    <location>
        <begin position="825"/>
        <end position="954"/>
    </location>
</feature>
<dbReference type="PANTHER" id="PTHR13275:SF4">
    <property type="entry name" value="VACUOLAR PROTEIN SORTING-ASSOCIATED PROTEIN 72 HOMOLOG"/>
    <property type="match status" value="1"/>
</dbReference>
<evidence type="ECO:0000256" key="1">
    <source>
        <dbReference type="SAM" id="MobiDB-lite"/>
    </source>
</evidence>
<dbReference type="EMBL" id="ML119688">
    <property type="protein sequence ID" value="RPA80423.1"/>
    <property type="molecule type" value="Genomic_DNA"/>
</dbReference>
<feature type="compositionally biased region" description="Acidic residues" evidence="1">
    <location>
        <begin position="142"/>
        <end position="165"/>
    </location>
</feature>
<feature type="region of interest" description="Disordered" evidence="1">
    <location>
        <begin position="1033"/>
        <end position="1057"/>
    </location>
</feature>